<evidence type="ECO:0000313" key="3">
    <source>
        <dbReference type="EMBL" id="KXS09844.1"/>
    </source>
</evidence>
<feature type="domain" description="Hyaluronan/mRNA-binding protein" evidence="2">
    <location>
        <begin position="18"/>
        <end position="69"/>
    </location>
</feature>
<dbReference type="Proteomes" id="UP000070544">
    <property type="component" value="Unassembled WGS sequence"/>
</dbReference>
<keyword evidence="4" id="KW-1185">Reference proteome</keyword>
<dbReference type="Pfam" id="PF04774">
    <property type="entry name" value="HABP4_PAI-RBP1"/>
    <property type="match status" value="1"/>
</dbReference>
<evidence type="ECO:0000256" key="1">
    <source>
        <dbReference type="SAM" id="MobiDB-lite"/>
    </source>
</evidence>
<evidence type="ECO:0000313" key="4">
    <source>
        <dbReference type="Proteomes" id="UP000070544"/>
    </source>
</evidence>
<protein>
    <recommendedName>
        <fullName evidence="2">Hyaluronan/mRNA-binding protein domain-containing protein</fullName>
    </recommendedName>
</protein>
<organism evidence="3 4">
    <name type="scientific">Gonapodya prolifera (strain JEL478)</name>
    <name type="common">Monoblepharis prolifera</name>
    <dbReference type="NCBI Taxonomy" id="1344416"/>
    <lineage>
        <taxon>Eukaryota</taxon>
        <taxon>Fungi</taxon>
        <taxon>Fungi incertae sedis</taxon>
        <taxon>Chytridiomycota</taxon>
        <taxon>Chytridiomycota incertae sedis</taxon>
        <taxon>Monoblepharidomycetes</taxon>
        <taxon>Monoblepharidales</taxon>
        <taxon>Gonapodyaceae</taxon>
        <taxon>Gonapodya</taxon>
    </lineage>
</organism>
<name>A0A138ZZB3_GONPJ</name>
<feature type="compositionally biased region" description="Basic and acidic residues" evidence="1">
    <location>
        <begin position="54"/>
        <end position="77"/>
    </location>
</feature>
<accession>A0A138ZZB3</accession>
<dbReference type="AlphaFoldDB" id="A0A138ZZB3"/>
<reference evidence="3 4" key="1">
    <citation type="journal article" date="2015" name="Genome Biol. Evol.">
        <title>Phylogenomic analyses indicate that early fungi evolved digesting cell walls of algal ancestors of land plants.</title>
        <authorList>
            <person name="Chang Y."/>
            <person name="Wang S."/>
            <person name="Sekimoto S."/>
            <person name="Aerts A.L."/>
            <person name="Choi C."/>
            <person name="Clum A."/>
            <person name="LaButti K.M."/>
            <person name="Lindquist E.A."/>
            <person name="Yee Ngan C."/>
            <person name="Ohm R.A."/>
            <person name="Salamov A.A."/>
            <person name="Grigoriev I.V."/>
            <person name="Spatafora J.W."/>
            <person name="Berbee M.L."/>
        </authorList>
    </citation>
    <scope>NUCLEOTIDE SEQUENCE [LARGE SCALE GENOMIC DNA]</scope>
    <source>
        <strain evidence="3 4">JEL478</strain>
    </source>
</reference>
<evidence type="ECO:0000259" key="2">
    <source>
        <dbReference type="Pfam" id="PF04774"/>
    </source>
</evidence>
<feature type="compositionally biased region" description="Basic and acidic residues" evidence="1">
    <location>
        <begin position="9"/>
        <end position="25"/>
    </location>
</feature>
<sequence length="77" mass="8308">MTKSLPHTAPKDQDSQGFKHGDKKSGGGKANWGSMDEEVQSYEKQSVSAADLPSPKKPDEHVKVISQAEAEKLNGTK</sequence>
<feature type="region of interest" description="Disordered" evidence="1">
    <location>
        <begin position="1"/>
        <end position="77"/>
    </location>
</feature>
<proteinExistence type="predicted"/>
<dbReference type="InterPro" id="IPR006861">
    <property type="entry name" value="HABP4_PAIRBP1-bd"/>
</dbReference>
<dbReference type="EMBL" id="KQ965847">
    <property type="protein sequence ID" value="KXS09844.1"/>
    <property type="molecule type" value="Genomic_DNA"/>
</dbReference>
<gene>
    <name evidence="3" type="ORF">M427DRAFT_38269</name>
</gene>